<feature type="compositionally biased region" description="Basic and acidic residues" evidence="4">
    <location>
        <begin position="287"/>
        <end position="302"/>
    </location>
</feature>
<dbReference type="SMART" id="SM00129">
    <property type="entry name" value="KISc"/>
    <property type="match status" value="1"/>
</dbReference>
<comment type="caution">
    <text evidence="6">The sequence shown here is derived from an EMBL/GenBank/DDBJ whole genome shotgun (WGS) entry which is preliminary data.</text>
</comment>
<feature type="region of interest" description="Disordered" evidence="4">
    <location>
        <begin position="602"/>
        <end position="676"/>
    </location>
</feature>
<evidence type="ECO:0000259" key="5">
    <source>
        <dbReference type="PROSITE" id="PS50067"/>
    </source>
</evidence>
<dbReference type="Pfam" id="PF00225">
    <property type="entry name" value="Kinesin"/>
    <property type="match status" value="1"/>
</dbReference>
<dbReference type="GO" id="GO:0007018">
    <property type="term" value="P:microtubule-based movement"/>
    <property type="evidence" value="ECO:0007669"/>
    <property type="project" value="InterPro"/>
</dbReference>
<dbReference type="PROSITE" id="PS50067">
    <property type="entry name" value="KINESIN_MOTOR_2"/>
    <property type="match status" value="1"/>
</dbReference>
<dbReference type="GO" id="GO:0003777">
    <property type="term" value="F:microtubule motor activity"/>
    <property type="evidence" value="ECO:0007669"/>
    <property type="project" value="InterPro"/>
</dbReference>
<dbReference type="Proteomes" id="UP001178507">
    <property type="component" value="Unassembled WGS sequence"/>
</dbReference>
<dbReference type="InterPro" id="IPR027417">
    <property type="entry name" value="P-loop_NTPase"/>
</dbReference>
<organism evidence="6 7">
    <name type="scientific">Effrenium voratum</name>
    <dbReference type="NCBI Taxonomy" id="2562239"/>
    <lineage>
        <taxon>Eukaryota</taxon>
        <taxon>Sar</taxon>
        <taxon>Alveolata</taxon>
        <taxon>Dinophyceae</taxon>
        <taxon>Suessiales</taxon>
        <taxon>Symbiodiniaceae</taxon>
        <taxon>Effrenium</taxon>
    </lineage>
</organism>
<dbReference type="AlphaFoldDB" id="A0AA36HY40"/>
<evidence type="ECO:0000256" key="1">
    <source>
        <dbReference type="ARBA" id="ARBA00023054"/>
    </source>
</evidence>
<evidence type="ECO:0000256" key="2">
    <source>
        <dbReference type="ARBA" id="ARBA00023175"/>
    </source>
</evidence>
<feature type="compositionally biased region" description="Polar residues" evidence="4">
    <location>
        <begin position="303"/>
        <end position="313"/>
    </location>
</feature>
<proteinExistence type="inferred from homology"/>
<dbReference type="PANTHER" id="PTHR47968">
    <property type="entry name" value="CENTROMERE PROTEIN E"/>
    <property type="match status" value="1"/>
</dbReference>
<dbReference type="PRINTS" id="PR00380">
    <property type="entry name" value="KINESINHEAVY"/>
</dbReference>
<dbReference type="Gene3D" id="3.40.850.10">
    <property type="entry name" value="Kinesin motor domain"/>
    <property type="match status" value="1"/>
</dbReference>
<feature type="binding site" evidence="3">
    <location>
        <begin position="101"/>
        <end position="108"/>
    </location>
    <ligand>
        <name>ATP</name>
        <dbReference type="ChEBI" id="CHEBI:30616"/>
    </ligand>
</feature>
<dbReference type="InterPro" id="IPR027640">
    <property type="entry name" value="Kinesin-like_fam"/>
</dbReference>
<feature type="region of interest" description="Disordered" evidence="4">
    <location>
        <begin position="423"/>
        <end position="448"/>
    </location>
</feature>
<accession>A0AA36HY40</accession>
<keyword evidence="1" id="KW-0175">Coiled coil</keyword>
<feature type="region of interest" description="Disordered" evidence="4">
    <location>
        <begin position="287"/>
        <end position="330"/>
    </location>
</feature>
<feature type="domain" description="Kinesin motor" evidence="5">
    <location>
        <begin position="17"/>
        <end position="384"/>
    </location>
</feature>
<keyword evidence="2 3" id="KW-0505">Motor protein</keyword>
<keyword evidence="3" id="KW-0547">Nucleotide-binding</keyword>
<gene>
    <name evidence="6" type="ORF">EVOR1521_LOCUS6082</name>
</gene>
<dbReference type="GO" id="GO:0005524">
    <property type="term" value="F:ATP binding"/>
    <property type="evidence" value="ECO:0007669"/>
    <property type="project" value="UniProtKB-UniRule"/>
</dbReference>
<evidence type="ECO:0000313" key="6">
    <source>
        <dbReference type="EMBL" id="CAJ1377226.1"/>
    </source>
</evidence>
<dbReference type="InterPro" id="IPR001752">
    <property type="entry name" value="Kinesin_motor_dom"/>
</dbReference>
<dbReference type="EMBL" id="CAUJNA010000447">
    <property type="protein sequence ID" value="CAJ1377226.1"/>
    <property type="molecule type" value="Genomic_DNA"/>
</dbReference>
<evidence type="ECO:0000256" key="3">
    <source>
        <dbReference type="PROSITE-ProRule" id="PRU00283"/>
    </source>
</evidence>
<keyword evidence="7" id="KW-1185">Reference proteome</keyword>
<dbReference type="CDD" id="cd00106">
    <property type="entry name" value="KISc"/>
    <property type="match status" value="1"/>
</dbReference>
<protein>
    <recommendedName>
        <fullName evidence="5">Kinesin motor domain-containing protein</fullName>
    </recommendedName>
</protein>
<keyword evidence="3" id="KW-0067">ATP-binding</keyword>
<sequence>MRSPSPARRERPSIREPLQVVVRIRPLVGSAAESGAWRLEQRDGQHWVCHQPQGEKLERGVFPFDQCFDGKATNKELFDKAAKKLVQAAVAGSNASILAYGQTSSGKTHSVLGTPYEPGILPLAVEEIFGFRDDGLQVLGKQAKLSYFEIFNEKVIDLLAHGPSQATSSLPVKEDAGRGFYVQGLREAPVRSAEDVLRLVARGEERRRYARTRWNDYSSRSHAIFSLCFEGASSAWEATRRTKLNIVDLAGCENHKHEASEDGRHINRSLFFLGEVISRLCKDGRRDGLSQRSLSDTRRRQDSAPNSGISTPRHSARLRDARTPPRREKNADFIPYRDSKLTRVLRSSLGGDALTLLLVTVHPSPSFAEQSLTSLRFATKARSVDNFIPSGLDSARSNEDRSFSVCDAARIIEGLQEKLRRLERPKASQPGVPDAYRGRRSQAQEELHEELQKLRLELRAKERELAAKAQLLSERDRQLGQLKEQLHLATRFEHRIDLPSEPVSRHEDSLQVDAWPHDAGRSYADQEGDLADGRADSHSRSLSLVSRAEDIPCLRSSSFVTRQQNLPEEGSSVSGGETQEELVEKLVRLAVMQISASKDSGTVLPAAGPQETSVSERWSPEFTGPGLSEKENSCLPVPANPDVLGTPRSKQKADFRFRRSMGCPPGPGKDRSGVKG</sequence>
<dbReference type="SUPFAM" id="SSF52540">
    <property type="entry name" value="P-loop containing nucleoside triphosphate hydrolases"/>
    <property type="match status" value="1"/>
</dbReference>
<evidence type="ECO:0000256" key="4">
    <source>
        <dbReference type="SAM" id="MobiDB-lite"/>
    </source>
</evidence>
<dbReference type="PANTHER" id="PTHR47968:SF75">
    <property type="entry name" value="CENTROMERE-ASSOCIATED PROTEIN E"/>
    <property type="match status" value="1"/>
</dbReference>
<name>A0AA36HY40_9DINO</name>
<reference evidence="6" key="1">
    <citation type="submission" date="2023-08" db="EMBL/GenBank/DDBJ databases">
        <authorList>
            <person name="Chen Y."/>
            <person name="Shah S."/>
            <person name="Dougan E. K."/>
            <person name="Thang M."/>
            <person name="Chan C."/>
        </authorList>
    </citation>
    <scope>NUCLEOTIDE SEQUENCE</scope>
</reference>
<dbReference type="GO" id="GO:0008017">
    <property type="term" value="F:microtubule binding"/>
    <property type="evidence" value="ECO:0007669"/>
    <property type="project" value="InterPro"/>
</dbReference>
<feature type="compositionally biased region" description="Basic and acidic residues" evidence="4">
    <location>
        <begin position="317"/>
        <end position="330"/>
    </location>
</feature>
<comment type="similarity">
    <text evidence="3">Belongs to the TRAFAC class myosin-kinesin ATPase superfamily. Kinesin family.</text>
</comment>
<evidence type="ECO:0000313" key="7">
    <source>
        <dbReference type="Proteomes" id="UP001178507"/>
    </source>
</evidence>
<dbReference type="InterPro" id="IPR036961">
    <property type="entry name" value="Kinesin_motor_dom_sf"/>
</dbReference>